<evidence type="ECO:0000256" key="5">
    <source>
        <dbReference type="ARBA" id="ARBA00023136"/>
    </source>
</evidence>
<protein>
    <recommendedName>
        <fullName evidence="10">Stress response RCI peptide</fullName>
    </recommendedName>
</protein>
<evidence type="ECO:0000256" key="7">
    <source>
        <dbReference type="SAM" id="Phobius"/>
    </source>
</evidence>
<dbReference type="Proteomes" id="UP000449547">
    <property type="component" value="Unassembled WGS sequence"/>
</dbReference>
<evidence type="ECO:0000256" key="2">
    <source>
        <dbReference type="ARBA" id="ARBA00009530"/>
    </source>
</evidence>
<dbReference type="GeneID" id="54781574"/>
<dbReference type="InterPro" id="IPR000612">
    <property type="entry name" value="PMP3"/>
</dbReference>
<reference evidence="8 9" key="1">
    <citation type="submission" date="2019-07" db="EMBL/GenBank/DDBJ databases">
        <title>Genome assembly of two rare yeast pathogens: Diutina rugosa and Trichomonascus ciferrii.</title>
        <authorList>
            <person name="Mixao V."/>
            <person name="Saus E."/>
            <person name="Hansen A."/>
            <person name="Lass-Flor C."/>
            <person name="Gabaldon T."/>
        </authorList>
    </citation>
    <scope>NUCLEOTIDE SEQUENCE [LARGE SCALE GENOMIC DNA]</scope>
    <source>
        <strain evidence="8 9">CBS 613</strain>
    </source>
</reference>
<evidence type="ECO:0000313" key="8">
    <source>
        <dbReference type="EMBL" id="KAA8902129.1"/>
    </source>
</evidence>
<proteinExistence type="inferred from homology"/>
<feature type="compositionally biased region" description="Polar residues" evidence="6">
    <location>
        <begin position="110"/>
        <end position="130"/>
    </location>
</feature>
<organism evidence="8 9">
    <name type="scientific">Diutina rugosa</name>
    <name type="common">Yeast</name>
    <name type="synonym">Candida rugosa</name>
    <dbReference type="NCBI Taxonomy" id="5481"/>
    <lineage>
        <taxon>Eukaryota</taxon>
        <taxon>Fungi</taxon>
        <taxon>Dikarya</taxon>
        <taxon>Ascomycota</taxon>
        <taxon>Saccharomycotina</taxon>
        <taxon>Pichiomycetes</taxon>
        <taxon>Debaryomycetaceae</taxon>
        <taxon>Diutina</taxon>
    </lineage>
</organism>
<keyword evidence="3 7" id="KW-0812">Transmembrane</keyword>
<name>A0A642UUH5_DIURU</name>
<keyword evidence="4 7" id="KW-1133">Transmembrane helix</keyword>
<feature type="compositionally biased region" description="Polar residues" evidence="6">
    <location>
        <begin position="78"/>
        <end position="99"/>
    </location>
</feature>
<feature type="region of interest" description="Disordered" evidence="6">
    <location>
        <begin position="71"/>
        <end position="130"/>
    </location>
</feature>
<evidence type="ECO:0008006" key="10">
    <source>
        <dbReference type="Google" id="ProtNLM"/>
    </source>
</evidence>
<dbReference type="AlphaFoldDB" id="A0A642UUH5"/>
<comment type="caution">
    <text evidence="8">The sequence shown here is derived from an EMBL/GenBank/DDBJ whole genome shotgun (WGS) entry which is preliminary data.</text>
</comment>
<gene>
    <name evidence="8" type="ORF">DIURU_002923</name>
</gene>
<dbReference type="EMBL" id="SWFT01000092">
    <property type="protein sequence ID" value="KAA8902129.1"/>
    <property type="molecule type" value="Genomic_DNA"/>
</dbReference>
<dbReference type="RefSeq" id="XP_034012211.1">
    <property type="nucleotide sequence ID" value="XM_034155628.1"/>
</dbReference>
<accession>A0A642UUH5</accession>
<evidence type="ECO:0000256" key="6">
    <source>
        <dbReference type="SAM" id="MobiDB-lite"/>
    </source>
</evidence>
<feature type="transmembrane region" description="Helical" evidence="7">
    <location>
        <begin position="39"/>
        <end position="61"/>
    </location>
</feature>
<dbReference type="VEuPathDB" id="FungiDB:DIURU_002923"/>
<evidence type="ECO:0000313" key="9">
    <source>
        <dbReference type="Proteomes" id="UP000449547"/>
    </source>
</evidence>
<evidence type="ECO:0000256" key="1">
    <source>
        <dbReference type="ARBA" id="ARBA00004370"/>
    </source>
</evidence>
<dbReference type="OMA" id="RRYNICN"/>
<evidence type="ECO:0000256" key="3">
    <source>
        <dbReference type="ARBA" id="ARBA00022692"/>
    </source>
</evidence>
<keyword evidence="5 7" id="KW-0472">Membrane</keyword>
<dbReference type="Pfam" id="PF01679">
    <property type="entry name" value="Pmp3"/>
    <property type="match status" value="1"/>
</dbReference>
<keyword evidence="9" id="KW-1185">Reference proteome</keyword>
<evidence type="ECO:0000256" key="4">
    <source>
        <dbReference type="ARBA" id="ARBA00022989"/>
    </source>
</evidence>
<comment type="similarity">
    <text evidence="2">Belongs to the UPF0057 (PMP3) family.</text>
</comment>
<dbReference type="GO" id="GO:0016020">
    <property type="term" value="C:membrane"/>
    <property type="evidence" value="ECO:0007669"/>
    <property type="project" value="UniProtKB-SubCell"/>
</dbReference>
<comment type="subcellular location">
    <subcellularLocation>
        <location evidence="1">Membrane</location>
    </subcellularLocation>
</comment>
<sequence>MSRPNQGLQKLLLILLALIFPPLPVIVLNNYCVWNSSTLLVVLFTLCGHFPGIIYAIWFILTKKQPRNGYQRLDDEQNVPTPVNGSEGHSSAPLNSSSADEPPTYEESRQGSTSTPTLATKSASDNKIQT</sequence>
<dbReference type="OrthoDB" id="2802411at2759"/>